<comment type="caution">
    <text evidence="6">The sequence shown here is derived from an EMBL/GenBank/DDBJ whole genome shotgun (WGS) entry which is preliminary data.</text>
</comment>
<name>A0A4Q8AQD8_9MICO</name>
<dbReference type="InterPro" id="IPR016292">
    <property type="entry name" value="Epoxide_hydrolase"/>
</dbReference>
<evidence type="ECO:0000259" key="5">
    <source>
        <dbReference type="Pfam" id="PF06441"/>
    </source>
</evidence>
<feature type="active site" description="Proton donor" evidence="4">
    <location>
        <position position="299"/>
    </location>
</feature>
<keyword evidence="3" id="KW-0378">Hydrolase</keyword>
<feature type="domain" description="Epoxide hydrolase N-terminal" evidence="5">
    <location>
        <begin position="18"/>
        <end position="116"/>
    </location>
</feature>
<dbReference type="Proteomes" id="UP000291483">
    <property type="component" value="Unassembled WGS sequence"/>
</dbReference>
<evidence type="ECO:0000256" key="3">
    <source>
        <dbReference type="ARBA" id="ARBA00022801"/>
    </source>
</evidence>
<keyword evidence="7" id="KW-1185">Reference proteome</keyword>
<keyword evidence="2" id="KW-0058">Aromatic hydrocarbons catabolism</keyword>
<organism evidence="6 7">
    <name type="scientific">Microterricola gilva</name>
    <dbReference type="NCBI Taxonomy" id="393267"/>
    <lineage>
        <taxon>Bacteria</taxon>
        <taxon>Bacillati</taxon>
        <taxon>Actinomycetota</taxon>
        <taxon>Actinomycetes</taxon>
        <taxon>Micrococcales</taxon>
        <taxon>Microbacteriaceae</taxon>
        <taxon>Microterricola</taxon>
    </lineage>
</organism>
<evidence type="ECO:0000313" key="6">
    <source>
        <dbReference type="EMBL" id="RZU66275.1"/>
    </source>
</evidence>
<dbReference type="AlphaFoldDB" id="A0A4Q8AQD8"/>
<feature type="active site" description="Nucleophile" evidence="4">
    <location>
        <position position="173"/>
    </location>
</feature>
<dbReference type="Gene3D" id="3.40.50.1820">
    <property type="entry name" value="alpha/beta hydrolase"/>
    <property type="match status" value="1"/>
</dbReference>
<dbReference type="InterPro" id="IPR000639">
    <property type="entry name" value="Epox_hydrolase-like"/>
</dbReference>
<dbReference type="GO" id="GO:0097176">
    <property type="term" value="P:epoxide metabolic process"/>
    <property type="evidence" value="ECO:0007669"/>
    <property type="project" value="TreeGrafter"/>
</dbReference>
<dbReference type="PANTHER" id="PTHR21661:SF35">
    <property type="entry name" value="EPOXIDE HYDROLASE"/>
    <property type="match status" value="1"/>
</dbReference>
<proteinExistence type="inferred from homology"/>
<dbReference type="SUPFAM" id="SSF53474">
    <property type="entry name" value="alpha/beta-Hydrolases"/>
    <property type="match status" value="1"/>
</dbReference>
<dbReference type="PRINTS" id="PR00412">
    <property type="entry name" value="EPOXHYDRLASE"/>
</dbReference>
<dbReference type="InterPro" id="IPR029058">
    <property type="entry name" value="AB_hydrolase_fold"/>
</dbReference>
<dbReference type="PIRSF" id="PIRSF001112">
    <property type="entry name" value="Epoxide_hydrolase"/>
    <property type="match status" value="1"/>
</dbReference>
<reference evidence="6 7" key="1">
    <citation type="submission" date="2019-02" db="EMBL/GenBank/DDBJ databases">
        <title>Sequencing the genomes of 1000 actinobacteria strains.</title>
        <authorList>
            <person name="Klenk H.-P."/>
        </authorList>
    </citation>
    <scope>NUCLEOTIDE SEQUENCE [LARGE SCALE GENOMIC DNA]</scope>
    <source>
        <strain evidence="6 7">DSM 18319</strain>
    </source>
</reference>
<evidence type="ECO:0000256" key="2">
    <source>
        <dbReference type="ARBA" id="ARBA00022797"/>
    </source>
</evidence>
<comment type="similarity">
    <text evidence="1">Belongs to the peptidase S33 family.</text>
</comment>
<dbReference type="PANTHER" id="PTHR21661">
    <property type="entry name" value="EPOXIDE HYDROLASE 1-RELATED"/>
    <property type="match status" value="1"/>
</dbReference>
<sequence length="385" mass="42348">MDGLTAVGTAGRYRQSMADFTISVPSDVLEDLRSRLRNTRYTAPSASDWEAGTDTDYLRSLLDYWANDFDWSAAEARLNAYPQFVERGLHFVHVRRDPTRPPVLLAHGWPSSFIEMLPLLELLDVDVVIPSLPGFLFSELPQGPLTRASIAEEFHLLMTETLGYERYFAFGGDIGGVASSWLATVHPEHVAGLHMIHGPFPASFDAEPITPEEQAFLDADALYDERDSGYSGIMGTRPDTIAAALADSPAGLAAWIIDKYRDWSDCGGDLESRFDKDTLCTILTLYWATECIGTSFRQYLDYPHNAPRATITVPVAVTVSHEPGMAGFVRSIAERAASDIRHYSSPGRGGHFLAFEEPGLIADELGAFMRSVVAGDRTPPGPSER</sequence>
<dbReference type="Pfam" id="PF06441">
    <property type="entry name" value="EHN"/>
    <property type="match status" value="1"/>
</dbReference>
<evidence type="ECO:0000313" key="7">
    <source>
        <dbReference type="Proteomes" id="UP000291483"/>
    </source>
</evidence>
<accession>A0A4Q8AQD8</accession>
<gene>
    <name evidence="6" type="ORF">EV379_2628</name>
</gene>
<evidence type="ECO:0000256" key="4">
    <source>
        <dbReference type="PIRSR" id="PIRSR001112-1"/>
    </source>
</evidence>
<feature type="active site" description="Proton acceptor" evidence="4">
    <location>
        <position position="351"/>
    </location>
</feature>
<evidence type="ECO:0000256" key="1">
    <source>
        <dbReference type="ARBA" id="ARBA00010088"/>
    </source>
</evidence>
<dbReference type="GO" id="GO:0004301">
    <property type="term" value="F:epoxide hydrolase activity"/>
    <property type="evidence" value="ECO:0007669"/>
    <property type="project" value="TreeGrafter"/>
</dbReference>
<dbReference type="InterPro" id="IPR010497">
    <property type="entry name" value="Epoxide_hydro_N"/>
</dbReference>
<protein>
    <submittedName>
        <fullName evidence="6">Pimeloyl-ACP methyl ester carboxylesterase</fullName>
    </submittedName>
</protein>
<dbReference type="EMBL" id="SHLC01000001">
    <property type="protein sequence ID" value="RZU66275.1"/>
    <property type="molecule type" value="Genomic_DNA"/>
</dbReference>